<keyword evidence="3" id="KW-1185">Reference proteome</keyword>
<dbReference type="RefSeq" id="WP_184584869.1">
    <property type="nucleotide sequence ID" value="NZ_JACHJT010000002.1"/>
</dbReference>
<comment type="caution">
    <text evidence="2">The sequence shown here is derived from an EMBL/GenBank/DDBJ whole genome shotgun (WGS) entry which is preliminary data.</text>
</comment>
<dbReference type="AlphaFoldDB" id="A0A7W7RN64"/>
<evidence type="ECO:0000313" key="2">
    <source>
        <dbReference type="EMBL" id="MBB4935088.1"/>
    </source>
</evidence>
<evidence type="ECO:0000256" key="1">
    <source>
        <dbReference type="SAM" id="MobiDB-lite"/>
    </source>
</evidence>
<accession>A0A7W7RN64</accession>
<dbReference type="EMBL" id="JACHJT010000002">
    <property type="protein sequence ID" value="MBB4935088.1"/>
    <property type="molecule type" value="Genomic_DNA"/>
</dbReference>
<organism evidence="2 3">
    <name type="scientific">Lipingzhangella halophila</name>
    <dbReference type="NCBI Taxonomy" id="1783352"/>
    <lineage>
        <taxon>Bacteria</taxon>
        <taxon>Bacillati</taxon>
        <taxon>Actinomycetota</taxon>
        <taxon>Actinomycetes</taxon>
        <taxon>Streptosporangiales</taxon>
        <taxon>Nocardiopsidaceae</taxon>
        <taxon>Lipingzhangella</taxon>
    </lineage>
</organism>
<feature type="region of interest" description="Disordered" evidence="1">
    <location>
        <begin position="16"/>
        <end position="39"/>
    </location>
</feature>
<protein>
    <submittedName>
        <fullName evidence="2">Uncharacterized protein</fullName>
    </submittedName>
</protein>
<sequence>MIAATGAAALLAGLAGCSAPDEGGQDKRDNAQGDSEANVATKLDQAQLVEFGEAKVDAEHTEQGTYAELSATQQTEELRESTNLDKPDCVNAVDPWTQLPEVRDAPASLANYPQEGNSITHTLLKPGESTATEAVRAEPPEECSSYQATLEDGTTTVYTIRELDLDTVGDESRAFVAGAEAQGEAIHKYTLVYRNNDHLATATVLGAEESSEHEETLLEFAQAAVERENQVLA</sequence>
<name>A0A7W7RN64_9ACTN</name>
<dbReference type="Proteomes" id="UP000523007">
    <property type="component" value="Unassembled WGS sequence"/>
</dbReference>
<proteinExistence type="predicted"/>
<gene>
    <name evidence="2" type="ORF">F4561_005982</name>
</gene>
<reference evidence="2 3" key="1">
    <citation type="submission" date="2020-08" db="EMBL/GenBank/DDBJ databases">
        <title>Sequencing the genomes of 1000 actinobacteria strains.</title>
        <authorList>
            <person name="Klenk H.-P."/>
        </authorList>
    </citation>
    <scope>NUCLEOTIDE SEQUENCE [LARGE SCALE GENOMIC DNA]</scope>
    <source>
        <strain evidence="2 3">DSM 102030</strain>
    </source>
</reference>
<evidence type="ECO:0000313" key="3">
    <source>
        <dbReference type="Proteomes" id="UP000523007"/>
    </source>
</evidence>